<gene>
    <name evidence="8" type="ORF">IZO911_LOCUS12789</name>
</gene>
<dbReference type="InterPro" id="IPR028846">
    <property type="entry name" value="Recoverin"/>
</dbReference>
<dbReference type="PANTHER" id="PTHR23055:SF178">
    <property type="entry name" value="NEUROCALCIN HOMOLOG"/>
    <property type="match status" value="1"/>
</dbReference>
<proteinExistence type="inferred from homology"/>
<keyword evidence="5" id="KW-0106">Calcium</keyword>
<sequence>MGNRQKGRQTAAWELDAISNLVGIPRNQLENIYKDFRRVSKDYLLDKNEFRRIYKDLIRYSPQYQDKSHLPSCELNRRNNATADRIFKTFDRDHTGRLSFDEFISAYIMLQNSISPQIRLNFLLDHYSQNNGYITPTMGRRVIQDMSDLYGVNTDCQQVWRNLETNCPLKNGCIPQQAFTEYFINHPAYSSAFYNGVQIPLPPPSPQL</sequence>
<keyword evidence="2" id="KW-0519">Myristate</keyword>
<dbReference type="SMART" id="SM00054">
    <property type="entry name" value="EFh"/>
    <property type="match status" value="1"/>
</dbReference>
<evidence type="ECO:0000256" key="3">
    <source>
        <dbReference type="ARBA" id="ARBA00022723"/>
    </source>
</evidence>
<evidence type="ECO:0000256" key="4">
    <source>
        <dbReference type="ARBA" id="ARBA00022737"/>
    </source>
</evidence>
<feature type="domain" description="EF-hand" evidence="7">
    <location>
        <begin position="78"/>
        <end position="113"/>
    </location>
</feature>
<name>A0A814AA85_9BILA</name>
<protein>
    <recommendedName>
        <fullName evidence="7">EF-hand domain-containing protein</fullName>
    </recommendedName>
</protein>
<dbReference type="Pfam" id="PF00036">
    <property type="entry name" value="EF-hand_1"/>
    <property type="match status" value="1"/>
</dbReference>
<keyword evidence="6" id="KW-0449">Lipoprotein</keyword>
<evidence type="ECO:0000256" key="6">
    <source>
        <dbReference type="ARBA" id="ARBA00023288"/>
    </source>
</evidence>
<comment type="similarity">
    <text evidence="1">Belongs to the recoverin family.</text>
</comment>
<dbReference type="InterPro" id="IPR002048">
    <property type="entry name" value="EF_hand_dom"/>
</dbReference>
<dbReference type="Gene3D" id="1.10.238.10">
    <property type="entry name" value="EF-hand"/>
    <property type="match status" value="1"/>
</dbReference>
<organism evidence="8 9">
    <name type="scientific">Adineta steineri</name>
    <dbReference type="NCBI Taxonomy" id="433720"/>
    <lineage>
        <taxon>Eukaryota</taxon>
        <taxon>Metazoa</taxon>
        <taxon>Spiralia</taxon>
        <taxon>Gnathifera</taxon>
        <taxon>Rotifera</taxon>
        <taxon>Eurotatoria</taxon>
        <taxon>Bdelloidea</taxon>
        <taxon>Adinetida</taxon>
        <taxon>Adinetidae</taxon>
        <taxon>Adineta</taxon>
    </lineage>
</organism>
<dbReference type="EMBL" id="CAJNOE010000100">
    <property type="protein sequence ID" value="CAF0911253.1"/>
    <property type="molecule type" value="Genomic_DNA"/>
</dbReference>
<dbReference type="Proteomes" id="UP000663860">
    <property type="component" value="Unassembled WGS sequence"/>
</dbReference>
<evidence type="ECO:0000256" key="1">
    <source>
        <dbReference type="ARBA" id="ARBA00006049"/>
    </source>
</evidence>
<accession>A0A814AA85</accession>
<evidence type="ECO:0000256" key="5">
    <source>
        <dbReference type="ARBA" id="ARBA00022837"/>
    </source>
</evidence>
<keyword evidence="3" id="KW-0479">Metal-binding</keyword>
<keyword evidence="4" id="KW-0677">Repeat</keyword>
<reference evidence="8" key="1">
    <citation type="submission" date="2021-02" db="EMBL/GenBank/DDBJ databases">
        <authorList>
            <person name="Nowell W R."/>
        </authorList>
    </citation>
    <scope>NUCLEOTIDE SEQUENCE</scope>
</reference>
<comment type="caution">
    <text evidence="8">The sequence shown here is derived from an EMBL/GenBank/DDBJ whole genome shotgun (WGS) entry which is preliminary data.</text>
</comment>
<dbReference type="PROSITE" id="PS50222">
    <property type="entry name" value="EF_HAND_2"/>
    <property type="match status" value="1"/>
</dbReference>
<dbReference type="PROSITE" id="PS00018">
    <property type="entry name" value="EF_HAND_1"/>
    <property type="match status" value="1"/>
</dbReference>
<dbReference type="GO" id="GO:0005509">
    <property type="term" value="F:calcium ion binding"/>
    <property type="evidence" value="ECO:0007669"/>
    <property type="project" value="InterPro"/>
</dbReference>
<dbReference type="AlphaFoldDB" id="A0A814AA85"/>
<evidence type="ECO:0000256" key="2">
    <source>
        <dbReference type="ARBA" id="ARBA00022707"/>
    </source>
</evidence>
<dbReference type="PANTHER" id="PTHR23055">
    <property type="entry name" value="CALCIUM BINDING PROTEINS"/>
    <property type="match status" value="1"/>
</dbReference>
<dbReference type="InterPro" id="IPR018247">
    <property type="entry name" value="EF_Hand_1_Ca_BS"/>
</dbReference>
<dbReference type="InterPro" id="IPR011992">
    <property type="entry name" value="EF-hand-dom_pair"/>
</dbReference>
<evidence type="ECO:0000259" key="7">
    <source>
        <dbReference type="PROSITE" id="PS50222"/>
    </source>
</evidence>
<evidence type="ECO:0000313" key="9">
    <source>
        <dbReference type="Proteomes" id="UP000663860"/>
    </source>
</evidence>
<evidence type="ECO:0000313" key="8">
    <source>
        <dbReference type="EMBL" id="CAF0911253.1"/>
    </source>
</evidence>
<dbReference type="SUPFAM" id="SSF47473">
    <property type="entry name" value="EF-hand"/>
    <property type="match status" value="1"/>
</dbReference>